<keyword evidence="2" id="KW-1185">Reference proteome</keyword>
<evidence type="ECO:0000313" key="1">
    <source>
        <dbReference type="EMBL" id="KAJ8927448.1"/>
    </source>
</evidence>
<name>A0AAV8WM18_9CUCU</name>
<accession>A0AAV8WM18</accession>
<dbReference type="AlphaFoldDB" id="A0AAV8WM18"/>
<reference evidence="1" key="1">
    <citation type="journal article" date="2023" name="Insect Mol. Biol.">
        <title>Genome sequencing provides insights into the evolution of gene families encoding plant cell wall-degrading enzymes in longhorned beetles.</title>
        <authorList>
            <person name="Shin N.R."/>
            <person name="Okamura Y."/>
            <person name="Kirsch R."/>
            <person name="Pauchet Y."/>
        </authorList>
    </citation>
    <scope>NUCLEOTIDE SEQUENCE</scope>
    <source>
        <strain evidence="1">RBIC_L_NR</strain>
    </source>
</reference>
<dbReference type="EMBL" id="JANEYF010005661">
    <property type="protein sequence ID" value="KAJ8927448.1"/>
    <property type="molecule type" value="Genomic_DNA"/>
</dbReference>
<gene>
    <name evidence="1" type="ORF">NQ314_020119</name>
</gene>
<dbReference type="Proteomes" id="UP001162156">
    <property type="component" value="Unassembled WGS sequence"/>
</dbReference>
<comment type="caution">
    <text evidence="1">The sequence shown here is derived from an EMBL/GenBank/DDBJ whole genome shotgun (WGS) entry which is preliminary data.</text>
</comment>
<sequence>MSHGDTFVEKNVIEKSPFLPEITHAHFETYLRKYGKRYKRHLRLCQTKFDNTHVKQKSNDINTDSIPELYLRQTFNLNDPKVFAAVFQEKKNEHDLQDRTKHLLRYS</sequence>
<evidence type="ECO:0000313" key="2">
    <source>
        <dbReference type="Proteomes" id="UP001162156"/>
    </source>
</evidence>
<organism evidence="1 2">
    <name type="scientific">Rhamnusium bicolor</name>
    <dbReference type="NCBI Taxonomy" id="1586634"/>
    <lineage>
        <taxon>Eukaryota</taxon>
        <taxon>Metazoa</taxon>
        <taxon>Ecdysozoa</taxon>
        <taxon>Arthropoda</taxon>
        <taxon>Hexapoda</taxon>
        <taxon>Insecta</taxon>
        <taxon>Pterygota</taxon>
        <taxon>Neoptera</taxon>
        <taxon>Endopterygota</taxon>
        <taxon>Coleoptera</taxon>
        <taxon>Polyphaga</taxon>
        <taxon>Cucujiformia</taxon>
        <taxon>Chrysomeloidea</taxon>
        <taxon>Cerambycidae</taxon>
        <taxon>Lepturinae</taxon>
        <taxon>Rhagiini</taxon>
        <taxon>Rhamnusium</taxon>
    </lineage>
</organism>
<protein>
    <submittedName>
        <fullName evidence="1">Uncharacterized protein</fullName>
    </submittedName>
</protein>
<proteinExistence type="predicted"/>